<dbReference type="RefSeq" id="WP_050740374.1">
    <property type="nucleotide sequence ID" value="NZ_LGYO01000026.1"/>
</dbReference>
<sequence length="309" mass="36298">MTEKLAQISLNELRDDTINSTSEVIFGKKVLGGYNTKEVSEYIKLLKESLNNAEYSFRNRLEEYAGMTAMLKEERDKYMILFKESESTNFEMQQRIITLIKDNDALSIKIQGMSNAVVFPNELQKCEKIRLENLELQNQIAEYKKYKLESIELKNQLDELKSMVVDINSEIENYAKNEVSKEQYETLVAENQRLKQEKEIEALEKAKISEERNTLLEENRKQSVNIREINEENNTLRSMNTMTKMKTSKMMAEFETRANECAENHRRNIDQISENIKNTLNILHRENGNIKNLISLPYEEYVFELESDN</sequence>
<dbReference type="AlphaFoldDB" id="A0A0L6TZD8"/>
<dbReference type="STRING" id="52689.AKG39_10620"/>
<proteinExistence type="predicted"/>
<protein>
    <submittedName>
        <fullName evidence="2">Uncharacterized protein</fullName>
    </submittedName>
</protein>
<reference evidence="3" key="1">
    <citation type="submission" date="2015-07" db="EMBL/GenBank/DDBJ databases">
        <title>Draft genome sequence of Acetobacterium bakii DSM 8293, a potential psychrophilic chemical producer through syngas fermentation.</title>
        <authorList>
            <person name="Song Y."/>
            <person name="Hwang S."/>
            <person name="Cho B.-K."/>
        </authorList>
    </citation>
    <scope>NUCLEOTIDE SEQUENCE [LARGE SCALE GENOMIC DNA]</scope>
    <source>
        <strain evidence="3">DSM 8239</strain>
    </source>
</reference>
<accession>A0A0L6TZD8</accession>
<gene>
    <name evidence="2" type="ORF">AKG39_10620</name>
</gene>
<organism evidence="2 3">
    <name type="scientific">Acetobacterium bakii</name>
    <dbReference type="NCBI Taxonomy" id="52689"/>
    <lineage>
        <taxon>Bacteria</taxon>
        <taxon>Bacillati</taxon>
        <taxon>Bacillota</taxon>
        <taxon>Clostridia</taxon>
        <taxon>Eubacteriales</taxon>
        <taxon>Eubacteriaceae</taxon>
        <taxon>Acetobacterium</taxon>
    </lineage>
</organism>
<keyword evidence="3" id="KW-1185">Reference proteome</keyword>
<evidence type="ECO:0000313" key="3">
    <source>
        <dbReference type="Proteomes" id="UP000036873"/>
    </source>
</evidence>
<comment type="caution">
    <text evidence="2">The sequence shown here is derived from an EMBL/GenBank/DDBJ whole genome shotgun (WGS) entry which is preliminary data.</text>
</comment>
<dbReference type="EMBL" id="LGYO01000026">
    <property type="protein sequence ID" value="KNZ41641.1"/>
    <property type="molecule type" value="Genomic_DNA"/>
</dbReference>
<evidence type="ECO:0000256" key="1">
    <source>
        <dbReference type="SAM" id="Coils"/>
    </source>
</evidence>
<dbReference type="OrthoDB" id="1777795at2"/>
<dbReference type="Proteomes" id="UP000036873">
    <property type="component" value="Unassembled WGS sequence"/>
</dbReference>
<evidence type="ECO:0000313" key="2">
    <source>
        <dbReference type="EMBL" id="KNZ41641.1"/>
    </source>
</evidence>
<name>A0A0L6TZD8_9FIRM</name>
<keyword evidence="1" id="KW-0175">Coiled coil</keyword>
<feature type="coiled-coil region" evidence="1">
    <location>
        <begin position="126"/>
        <end position="232"/>
    </location>
</feature>